<dbReference type="AlphaFoldDB" id="A0A6P7SS28"/>
<dbReference type="GO" id="GO:0016020">
    <property type="term" value="C:membrane"/>
    <property type="evidence" value="ECO:0007669"/>
    <property type="project" value="UniProtKB-SubCell"/>
</dbReference>
<feature type="transmembrane region" description="Helical" evidence="2">
    <location>
        <begin position="266"/>
        <end position="285"/>
    </location>
</feature>
<evidence type="ECO:0000256" key="2">
    <source>
        <dbReference type="SAM" id="Phobius"/>
    </source>
</evidence>
<dbReference type="Pfam" id="PF07690">
    <property type="entry name" value="MFS_1"/>
    <property type="match status" value="1"/>
</dbReference>
<evidence type="ECO:0000313" key="4">
    <source>
        <dbReference type="Proteomes" id="UP000515154"/>
    </source>
</evidence>
<gene>
    <name evidence="5" type="primary">LOC115215806</name>
</gene>
<dbReference type="PANTHER" id="PTHR11360:SF303">
    <property type="entry name" value="MAJOR FACILITATOR SUPERFAMILY (MFS) PROFILE DOMAIN-CONTAINING PROTEIN"/>
    <property type="match status" value="1"/>
</dbReference>
<keyword evidence="2" id="KW-0472">Membrane</keyword>
<feature type="transmembrane region" description="Helical" evidence="2">
    <location>
        <begin position="202"/>
        <end position="226"/>
    </location>
</feature>
<dbReference type="InterPro" id="IPR050327">
    <property type="entry name" value="Proton-linked_MCT"/>
</dbReference>
<dbReference type="InterPro" id="IPR036259">
    <property type="entry name" value="MFS_trans_sf"/>
</dbReference>
<feature type="transmembrane region" description="Helical" evidence="2">
    <location>
        <begin position="473"/>
        <end position="492"/>
    </location>
</feature>
<evidence type="ECO:0000313" key="5">
    <source>
        <dbReference type="RefSeq" id="XP_029640968.1"/>
    </source>
</evidence>
<accession>A0A6P7SS28</accession>
<feature type="transmembrane region" description="Helical" evidence="2">
    <location>
        <begin position="238"/>
        <end position="259"/>
    </location>
</feature>
<keyword evidence="4" id="KW-1185">Reference proteome</keyword>
<dbReference type="SUPFAM" id="SSF103473">
    <property type="entry name" value="MFS general substrate transporter"/>
    <property type="match status" value="1"/>
</dbReference>
<comment type="subcellular location">
    <subcellularLocation>
        <location evidence="1">Membrane</location>
        <topology evidence="1">Multi-pass membrane protein</topology>
    </subcellularLocation>
</comment>
<dbReference type="InterPro" id="IPR020846">
    <property type="entry name" value="MFS_dom"/>
</dbReference>
<keyword evidence="2" id="KW-0812">Transmembrane</keyword>
<feature type="transmembrane region" description="Helical" evidence="2">
    <location>
        <begin position="498"/>
        <end position="522"/>
    </location>
</feature>
<feature type="transmembrane region" description="Helical" evidence="2">
    <location>
        <begin position="534"/>
        <end position="553"/>
    </location>
</feature>
<dbReference type="Proteomes" id="UP000515154">
    <property type="component" value="Linkage group LG9"/>
</dbReference>
<feature type="transmembrane region" description="Helical" evidence="2">
    <location>
        <begin position="291"/>
        <end position="318"/>
    </location>
</feature>
<protein>
    <submittedName>
        <fullName evidence="5">Monocarboxylate transporter 4-like</fullName>
    </submittedName>
</protein>
<reference evidence="5" key="1">
    <citation type="submission" date="2025-08" db="UniProtKB">
        <authorList>
            <consortium name="RefSeq"/>
        </authorList>
    </citation>
    <scope>IDENTIFICATION</scope>
</reference>
<feature type="domain" description="Major facilitator superfamily (MFS) profile" evidence="3">
    <location>
        <begin position="198"/>
        <end position="588"/>
    </location>
</feature>
<dbReference type="Gene3D" id="1.20.1250.20">
    <property type="entry name" value="MFS general substrate transporter like domains"/>
    <property type="match status" value="1"/>
</dbReference>
<feature type="transmembrane region" description="Helical" evidence="2">
    <location>
        <begin position="565"/>
        <end position="585"/>
    </location>
</feature>
<dbReference type="GO" id="GO:0008028">
    <property type="term" value="F:monocarboxylic acid transmembrane transporter activity"/>
    <property type="evidence" value="ECO:0007669"/>
    <property type="project" value="TreeGrafter"/>
</dbReference>
<dbReference type="PANTHER" id="PTHR11360">
    <property type="entry name" value="MONOCARBOXYLATE TRANSPORTER"/>
    <property type="match status" value="1"/>
</dbReference>
<keyword evidence="2" id="KW-1133">Transmembrane helix</keyword>
<feature type="transmembrane region" description="Helical" evidence="2">
    <location>
        <begin position="446"/>
        <end position="466"/>
    </location>
</feature>
<proteinExistence type="predicted"/>
<dbReference type="PROSITE" id="PS50850">
    <property type="entry name" value="MFS"/>
    <property type="match status" value="1"/>
</dbReference>
<name>A0A6P7SS28_9MOLL</name>
<dbReference type="RefSeq" id="XP_029640968.1">
    <property type="nucleotide sequence ID" value="XM_029785108.2"/>
</dbReference>
<dbReference type="KEGG" id="osn:115215806"/>
<evidence type="ECO:0000256" key="1">
    <source>
        <dbReference type="ARBA" id="ARBA00004141"/>
    </source>
</evidence>
<sequence>MNLEDDTNNPTADTTEEYVNSDQDGYLKVADGVLTVNITKKDVWDNLSGDLKNASKDKMYKIKFQNDVDLPTNDIIKEVTNPGIENLAFTLDGAENEDKSDRSNSFNVQVNRVDIVEEVLAEKNHHVENSEKQIGNGIETELPEVPASVITNREGSEIEDISHATRSGTFDSSVFEGLARHSIDVKANVLSEDISPFRRGMIMLFCFLMQCCTGLLYSLGLIYVILLDVFGASRSVTSLVQSLCLAVTYGLGFFMGMVIEKIGLRLSILCGSVLATIGFAASAFAPQIYYIIVLIGIIGGIGISLLTISSFAAIPIYFKDNQNAAVAFTSTGTGVGSVVWPLVMTQFIKEYNWGGNYLLVGGIMFNACVMAMFFKSQKLAPEQKAIAKANRSMKTVRRHFKEMIKNPRFIAYLFWSAFDSFSISVLSQMLVDFGLQLGYSPSDSSALLISYLLSNAVGRFLVGILNRFKIPHFILFGIFCYMCGASFIALSFTSTYKYSLAFGIASGFTLGLHVSMSMVILLRIVGPEKYGLGWGLSASCLGIGFSCSGPFAGMIADMYSYNMSFFISGIAVIFISTCFSIVVFCSRKTKTIYNFCY</sequence>
<evidence type="ECO:0000259" key="3">
    <source>
        <dbReference type="PROSITE" id="PS50850"/>
    </source>
</evidence>
<organism evidence="4 5">
    <name type="scientific">Octopus sinensis</name>
    <name type="common">East Asian common octopus</name>
    <dbReference type="NCBI Taxonomy" id="2607531"/>
    <lineage>
        <taxon>Eukaryota</taxon>
        <taxon>Metazoa</taxon>
        <taxon>Spiralia</taxon>
        <taxon>Lophotrochozoa</taxon>
        <taxon>Mollusca</taxon>
        <taxon>Cephalopoda</taxon>
        <taxon>Coleoidea</taxon>
        <taxon>Octopodiformes</taxon>
        <taxon>Octopoda</taxon>
        <taxon>Incirrata</taxon>
        <taxon>Octopodidae</taxon>
        <taxon>Octopus</taxon>
    </lineage>
</organism>
<feature type="transmembrane region" description="Helical" evidence="2">
    <location>
        <begin position="409"/>
        <end position="426"/>
    </location>
</feature>
<dbReference type="InterPro" id="IPR011701">
    <property type="entry name" value="MFS"/>
</dbReference>
<feature type="transmembrane region" description="Helical" evidence="2">
    <location>
        <begin position="355"/>
        <end position="374"/>
    </location>
</feature>
<feature type="transmembrane region" description="Helical" evidence="2">
    <location>
        <begin position="325"/>
        <end position="343"/>
    </location>
</feature>